<dbReference type="InterPro" id="IPR027484">
    <property type="entry name" value="PInositol-4-P-5-kinase_N"/>
</dbReference>
<dbReference type="GO" id="GO:0016301">
    <property type="term" value="F:kinase activity"/>
    <property type="evidence" value="ECO:0007669"/>
    <property type="project" value="UniProtKB-UniRule"/>
</dbReference>
<dbReference type="InterPro" id="IPR002498">
    <property type="entry name" value="PInositol-4-P-4/5-kinase_core"/>
</dbReference>
<dbReference type="PANTHER" id="PTHR23086">
    <property type="entry name" value="PHOSPHATIDYLINOSITOL-4-PHOSPHATE 5-KINASE"/>
    <property type="match status" value="1"/>
</dbReference>
<dbReference type="GO" id="GO:0046488">
    <property type="term" value="P:phosphatidylinositol metabolic process"/>
    <property type="evidence" value="ECO:0007669"/>
    <property type="project" value="UniProtKB-UniRule"/>
</dbReference>
<gene>
    <name evidence="5" type="ORF">ACHAWO_001309</name>
</gene>
<evidence type="ECO:0000256" key="1">
    <source>
        <dbReference type="PROSITE-ProRule" id="PRU00781"/>
    </source>
</evidence>
<feature type="signal peptide" evidence="3">
    <location>
        <begin position="1"/>
        <end position="25"/>
    </location>
</feature>
<dbReference type="SUPFAM" id="SSF56104">
    <property type="entry name" value="SAICAR synthase-like"/>
    <property type="match status" value="1"/>
</dbReference>
<dbReference type="InterPro" id="IPR023610">
    <property type="entry name" value="PInositol-4/5-P-5/4-kinase"/>
</dbReference>
<evidence type="ECO:0000256" key="3">
    <source>
        <dbReference type="SAM" id="SignalP"/>
    </source>
</evidence>
<dbReference type="AlphaFoldDB" id="A0ABD3PRB2"/>
<feature type="domain" description="PIPK" evidence="4">
    <location>
        <begin position="258"/>
        <end position="673"/>
    </location>
</feature>
<sequence>MTIVPIESILSSLTILLTTIASLRAASRLEARIANGGAIGLMDGPPILGPFHILSRPIGNKTIEEAMNNVSPLWEQSEGFRRAVVLGLLCQSSSSHTKILDSIFQDVVRQNDDTTASKEDELAIAAAIEAGLLVPTRGGSSVKSKRRRDEDTSSSSSLINHPVAELTSWFIRELSAPFSAIPAWHGMLCSFLRQQKKIRQSKWTATNIWKRWRGTFYDSSECDFDALISGVAKIPSLHYQLDADANNNTAILTSKSVKVKAYAPNTFRDLRNRCFRVSEREYARSVLNLMGGSIAAAANYHHCEMEDNGNNLLYDTNDVTMSTQEQEVSMPQILQQILGRKSKEIQTLPYISFQSNSKGAARAGTFFFFTADGAYMIKTVKKEEARAFLEMLPEYHKFMSERSNGKNSLLTRFFGMYSVQFLENDVFDSTNQWNGGLYSNNNNDEESKQVDCEERVFLVMNSVFPAEASAFVTERFDLKGSTVGRECSLEEQKAKGANAVLKDLNLKREVDADRANQQPVCGIHIGKQKKCALIAQLKKDVDLLHRCGVLDYSLLVGSADMEKVSNWHKSKKNGIVFPKSIHNLLNWMDAPMPYHGASMPKIDGGRLSCLLGTRRGKQVTYYLGIIDFLQPWTVKKRLERDLKGLAGYDTNAISCVAPSDYAARFLKFMDAHIT</sequence>
<organism evidence="5 6">
    <name type="scientific">Cyclotella atomus</name>
    <dbReference type="NCBI Taxonomy" id="382360"/>
    <lineage>
        <taxon>Eukaryota</taxon>
        <taxon>Sar</taxon>
        <taxon>Stramenopiles</taxon>
        <taxon>Ochrophyta</taxon>
        <taxon>Bacillariophyta</taxon>
        <taxon>Coscinodiscophyceae</taxon>
        <taxon>Thalassiosirophycidae</taxon>
        <taxon>Stephanodiscales</taxon>
        <taxon>Stephanodiscaceae</taxon>
        <taxon>Cyclotella</taxon>
    </lineage>
</organism>
<evidence type="ECO:0000256" key="2">
    <source>
        <dbReference type="SAM" id="MobiDB-lite"/>
    </source>
</evidence>
<protein>
    <recommendedName>
        <fullName evidence="4">PIPK domain-containing protein</fullName>
    </recommendedName>
</protein>
<comment type="caution">
    <text evidence="5">The sequence shown here is derived from an EMBL/GenBank/DDBJ whole genome shotgun (WGS) entry which is preliminary data.</text>
</comment>
<dbReference type="Gene3D" id="3.30.800.10">
    <property type="entry name" value="Phosphatidylinositol Phosphate Kinase II Beta"/>
    <property type="match status" value="1"/>
</dbReference>
<dbReference type="Proteomes" id="UP001530400">
    <property type="component" value="Unassembled WGS sequence"/>
</dbReference>
<dbReference type="EMBL" id="JALLPJ020000506">
    <property type="protein sequence ID" value="KAL3790234.1"/>
    <property type="molecule type" value="Genomic_DNA"/>
</dbReference>
<proteinExistence type="predicted"/>
<accession>A0ABD3PRB2</accession>
<name>A0ABD3PRB2_9STRA</name>
<keyword evidence="1" id="KW-0418">Kinase</keyword>
<feature type="chain" id="PRO_5044740881" description="PIPK domain-containing protein" evidence="3">
    <location>
        <begin position="26"/>
        <end position="674"/>
    </location>
</feature>
<keyword evidence="1" id="KW-0067">ATP-binding</keyword>
<feature type="region of interest" description="Disordered" evidence="2">
    <location>
        <begin position="137"/>
        <end position="157"/>
    </location>
</feature>
<dbReference type="PROSITE" id="PS51455">
    <property type="entry name" value="PIPK"/>
    <property type="match status" value="1"/>
</dbReference>
<dbReference type="Gene3D" id="3.30.810.10">
    <property type="entry name" value="2-Layer Sandwich"/>
    <property type="match status" value="1"/>
</dbReference>
<evidence type="ECO:0000313" key="5">
    <source>
        <dbReference type="EMBL" id="KAL3790234.1"/>
    </source>
</evidence>
<dbReference type="PANTHER" id="PTHR23086:SF8">
    <property type="entry name" value="PHOSPHATIDYLINOSITOL 5-PHOSPHATE 4-KINASE, ISOFORM A"/>
    <property type="match status" value="1"/>
</dbReference>
<keyword evidence="3" id="KW-0732">Signal</keyword>
<evidence type="ECO:0000259" key="4">
    <source>
        <dbReference type="PROSITE" id="PS51455"/>
    </source>
</evidence>
<keyword evidence="1" id="KW-0808">Transferase</keyword>
<keyword evidence="1" id="KW-0547">Nucleotide-binding</keyword>
<dbReference type="InterPro" id="IPR027483">
    <property type="entry name" value="PInositol-4-P-4/5-kinase_C_sf"/>
</dbReference>
<evidence type="ECO:0000313" key="6">
    <source>
        <dbReference type="Proteomes" id="UP001530400"/>
    </source>
</evidence>
<reference evidence="5 6" key="1">
    <citation type="submission" date="2024-10" db="EMBL/GenBank/DDBJ databases">
        <title>Updated reference genomes for cyclostephanoid diatoms.</title>
        <authorList>
            <person name="Roberts W.R."/>
            <person name="Alverson A.J."/>
        </authorList>
    </citation>
    <scope>NUCLEOTIDE SEQUENCE [LARGE SCALE GENOMIC DNA]</scope>
    <source>
        <strain evidence="5 6">AJA010-31</strain>
    </source>
</reference>
<dbReference type="Pfam" id="PF01504">
    <property type="entry name" value="PIP5K"/>
    <property type="match status" value="1"/>
</dbReference>
<dbReference type="CDD" id="cd00139">
    <property type="entry name" value="PIPKc"/>
    <property type="match status" value="1"/>
</dbReference>
<keyword evidence="6" id="KW-1185">Reference proteome</keyword>
<dbReference type="SMART" id="SM00330">
    <property type="entry name" value="PIPKc"/>
    <property type="match status" value="1"/>
</dbReference>
<dbReference type="GO" id="GO:0005524">
    <property type="term" value="F:ATP binding"/>
    <property type="evidence" value="ECO:0007669"/>
    <property type="project" value="UniProtKB-UniRule"/>
</dbReference>